<keyword evidence="7 10" id="KW-0472">Membrane</keyword>
<feature type="transmembrane region" description="Helical" evidence="10">
    <location>
        <begin position="108"/>
        <end position="132"/>
    </location>
</feature>
<protein>
    <recommendedName>
        <fullName evidence="10">Glycerol-3-phosphate acyltransferase</fullName>
    </recommendedName>
    <alternativeName>
        <fullName evidence="10">Acyl-PO4 G3P acyltransferase</fullName>
    </alternativeName>
    <alternativeName>
        <fullName evidence="10">Acyl-phosphate--glycerol-3-phosphate acyltransferase</fullName>
    </alternativeName>
    <alternativeName>
        <fullName evidence="10">G3P acyltransferase</fullName>
        <shortName evidence="10">GPAT</shortName>
        <ecNumber evidence="10">2.3.1.275</ecNumber>
    </alternativeName>
    <alternativeName>
        <fullName evidence="10">Lysophosphatidic acid synthase</fullName>
        <shortName evidence="10">LPA synthase</shortName>
    </alternativeName>
</protein>
<evidence type="ECO:0000256" key="10">
    <source>
        <dbReference type="HAMAP-Rule" id="MF_01043"/>
    </source>
</evidence>
<evidence type="ECO:0000256" key="2">
    <source>
        <dbReference type="ARBA" id="ARBA00022516"/>
    </source>
</evidence>
<dbReference type="InterPro" id="IPR003811">
    <property type="entry name" value="G3P_acylTferase_PlsY"/>
</dbReference>
<sequence>MEHHIYAILIGYFLGAIPFSFLIGKLRGIDIRKVGSGNVGGTNVLRSAGAFYGALAFFLDILKGYLAVIFVSSLGINAMLLSGSFAVFGHCFPIYLKFKGGKGVATTFGVFLAINPWSGLVFFLIWLLIVIFTKYVSLGSIIGLLGASIFTFFIGKDYWVIFLALSLFSMLRHKENIKRLLNGNERKTDVVKYFFGKGKKN</sequence>
<comment type="similarity">
    <text evidence="10">Belongs to the PlsY family.</text>
</comment>
<feature type="transmembrane region" description="Helical" evidence="10">
    <location>
        <begin position="138"/>
        <end position="171"/>
    </location>
</feature>
<keyword evidence="8 10" id="KW-0594">Phospholipid biosynthesis</keyword>
<dbReference type="UniPathway" id="UPA00085"/>
<dbReference type="RefSeq" id="WP_184619495.1">
    <property type="nucleotide sequence ID" value="NZ_JACHEX010000003.1"/>
</dbReference>
<evidence type="ECO:0000313" key="11">
    <source>
        <dbReference type="EMBL" id="MBB6062864.1"/>
    </source>
</evidence>
<feature type="transmembrane region" description="Helical" evidence="10">
    <location>
        <begin position="6"/>
        <end position="23"/>
    </location>
</feature>
<evidence type="ECO:0000256" key="3">
    <source>
        <dbReference type="ARBA" id="ARBA00022679"/>
    </source>
</evidence>
<dbReference type="GO" id="GO:0043772">
    <property type="term" value="F:acyl-phosphate glycerol-3-phosphate acyltransferase activity"/>
    <property type="evidence" value="ECO:0007669"/>
    <property type="project" value="UniProtKB-UniRule"/>
</dbReference>
<comment type="catalytic activity">
    <reaction evidence="10">
        <text>an acyl phosphate + sn-glycerol 3-phosphate = a 1-acyl-sn-glycero-3-phosphate + phosphate</text>
        <dbReference type="Rhea" id="RHEA:34075"/>
        <dbReference type="ChEBI" id="CHEBI:43474"/>
        <dbReference type="ChEBI" id="CHEBI:57597"/>
        <dbReference type="ChEBI" id="CHEBI:57970"/>
        <dbReference type="ChEBI" id="CHEBI:59918"/>
        <dbReference type="EC" id="2.3.1.275"/>
    </reaction>
</comment>
<keyword evidence="6 10" id="KW-0443">Lipid metabolism</keyword>
<dbReference type="EMBL" id="JACHEX010000003">
    <property type="protein sequence ID" value="MBB6062864.1"/>
    <property type="molecule type" value="Genomic_DNA"/>
</dbReference>
<comment type="subcellular location">
    <subcellularLocation>
        <location evidence="10">Cell membrane</location>
        <topology evidence="10">Multi-pass membrane protein</topology>
    </subcellularLocation>
</comment>
<evidence type="ECO:0000256" key="8">
    <source>
        <dbReference type="ARBA" id="ARBA00023209"/>
    </source>
</evidence>
<reference evidence="11 12" key="1">
    <citation type="submission" date="2020-08" db="EMBL/GenBank/DDBJ databases">
        <title>Genomic Encyclopedia of Type Strains, Phase IV (KMG-IV): sequencing the most valuable type-strain genomes for metagenomic binning, comparative biology and taxonomic classification.</title>
        <authorList>
            <person name="Goeker M."/>
        </authorList>
    </citation>
    <scope>NUCLEOTIDE SEQUENCE [LARGE SCALE GENOMIC DNA]</scope>
    <source>
        <strain evidence="11 12">DSM 13481</strain>
    </source>
</reference>
<dbReference type="GO" id="GO:0008654">
    <property type="term" value="P:phospholipid biosynthetic process"/>
    <property type="evidence" value="ECO:0007669"/>
    <property type="project" value="UniProtKB-UniRule"/>
</dbReference>
<dbReference type="EC" id="2.3.1.275" evidence="10"/>
<evidence type="ECO:0000256" key="1">
    <source>
        <dbReference type="ARBA" id="ARBA00022475"/>
    </source>
</evidence>
<keyword evidence="2 10" id="KW-0444">Lipid biosynthesis</keyword>
<feature type="transmembrane region" description="Helical" evidence="10">
    <location>
        <begin position="68"/>
        <end position="96"/>
    </location>
</feature>
<comment type="function">
    <text evidence="10">Catalyzes the transfer of an acyl group from acyl-phosphate (acyl-PO(4)) to glycerol-3-phosphate (G3P) to form lysophosphatidic acid (LPA). This enzyme utilizes acyl-phosphate as fatty acyl donor, but not acyl-CoA or acyl-ACP.</text>
</comment>
<name>A0A841GNW3_9BACT</name>
<keyword evidence="4 10" id="KW-0812">Transmembrane</keyword>
<evidence type="ECO:0000313" key="12">
    <source>
        <dbReference type="Proteomes" id="UP000555828"/>
    </source>
</evidence>
<keyword evidence="3 10" id="KW-0808">Transferase</keyword>
<dbReference type="AlphaFoldDB" id="A0A841GNW3"/>
<dbReference type="Pfam" id="PF02660">
    <property type="entry name" value="G3P_acyltransf"/>
    <property type="match status" value="1"/>
</dbReference>
<keyword evidence="9 10" id="KW-1208">Phospholipid metabolism</keyword>
<comment type="caution">
    <text evidence="11">The sequence shown here is derived from an EMBL/GenBank/DDBJ whole genome shotgun (WGS) entry which is preliminary data.</text>
</comment>
<dbReference type="GO" id="GO:0005886">
    <property type="term" value="C:plasma membrane"/>
    <property type="evidence" value="ECO:0007669"/>
    <property type="project" value="UniProtKB-SubCell"/>
</dbReference>
<comment type="pathway">
    <text evidence="10">Lipid metabolism; phospholipid metabolism.</text>
</comment>
<evidence type="ECO:0000256" key="7">
    <source>
        <dbReference type="ARBA" id="ARBA00023136"/>
    </source>
</evidence>
<accession>A0A841GNW3</accession>
<dbReference type="PANTHER" id="PTHR30309:SF0">
    <property type="entry name" value="GLYCEROL-3-PHOSPHATE ACYLTRANSFERASE-RELATED"/>
    <property type="match status" value="1"/>
</dbReference>
<evidence type="ECO:0000256" key="9">
    <source>
        <dbReference type="ARBA" id="ARBA00023264"/>
    </source>
</evidence>
<evidence type="ECO:0000256" key="6">
    <source>
        <dbReference type="ARBA" id="ARBA00023098"/>
    </source>
</evidence>
<keyword evidence="5 10" id="KW-1133">Transmembrane helix</keyword>
<feature type="transmembrane region" description="Helical" evidence="10">
    <location>
        <begin position="44"/>
        <end position="62"/>
    </location>
</feature>
<dbReference type="SMART" id="SM01207">
    <property type="entry name" value="G3P_acyltransf"/>
    <property type="match status" value="1"/>
</dbReference>
<evidence type="ECO:0000256" key="5">
    <source>
        <dbReference type="ARBA" id="ARBA00022989"/>
    </source>
</evidence>
<dbReference type="PANTHER" id="PTHR30309">
    <property type="entry name" value="INNER MEMBRANE PROTEIN YGIH"/>
    <property type="match status" value="1"/>
</dbReference>
<proteinExistence type="inferred from homology"/>
<dbReference type="Proteomes" id="UP000555828">
    <property type="component" value="Unassembled WGS sequence"/>
</dbReference>
<comment type="subunit">
    <text evidence="10">Probably interacts with PlsX.</text>
</comment>
<dbReference type="NCBIfam" id="TIGR00023">
    <property type="entry name" value="glycerol-3-phosphate 1-O-acyltransferase PlsY"/>
    <property type="match status" value="1"/>
</dbReference>
<keyword evidence="12" id="KW-1185">Reference proteome</keyword>
<gene>
    <name evidence="10" type="primary">plsY</name>
    <name evidence="11" type="ORF">HNP65_001316</name>
</gene>
<evidence type="ECO:0000256" key="4">
    <source>
        <dbReference type="ARBA" id="ARBA00022692"/>
    </source>
</evidence>
<keyword evidence="1 10" id="KW-1003">Cell membrane</keyword>
<dbReference type="HAMAP" id="MF_01043">
    <property type="entry name" value="PlsY"/>
    <property type="match status" value="1"/>
</dbReference>
<keyword evidence="11" id="KW-0012">Acyltransferase</keyword>
<organism evidence="11 12">
    <name type="scientific">Thermosipho japonicus</name>
    <dbReference type="NCBI Taxonomy" id="90323"/>
    <lineage>
        <taxon>Bacteria</taxon>
        <taxon>Thermotogati</taxon>
        <taxon>Thermotogota</taxon>
        <taxon>Thermotogae</taxon>
        <taxon>Thermotogales</taxon>
        <taxon>Fervidobacteriaceae</taxon>
        <taxon>Thermosipho</taxon>
    </lineage>
</organism>